<feature type="domain" description="Diacylglycerol glucosyltransferase N-terminal" evidence="6">
    <location>
        <begin position="14"/>
        <end position="179"/>
    </location>
</feature>
<accession>A0A9D0Z1M4</accession>
<dbReference type="GO" id="GO:0016020">
    <property type="term" value="C:membrane"/>
    <property type="evidence" value="ECO:0007669"/>
    <property type="project" value="UniProtKB-SubCell"/>
</dbReference>
<evidence type="ECO:0000256" key="4">
    <source>
        <dbReference type="ARBA" id="ARBA00022679"/>
    </source>
</evidence>
<name>A0A9D0Z1M4_9FIRM</name>
<comment type="similarity">
    <text evidence="2">Belongs to the glycosyltransferase 28 family.</text>
</comment>
<dbReference type="Proteomes" id="UP000886796">
    <property type="component" value="Unassembled WGS sequence"/>
</dbReference>
<organism evidence="7 8">
    <name type="scientific">Candidatus Faecousia excrementigallinarum</name>
    <dbReference type="NCBI Taxonomy" id="2840806"/>
    <lineage>
        <taxon>Bacteria</taxon>
        <taxon>Bacillati</taxon>
        <taxon>Bacillota</taxon>
        <taxon>Clostridia</taxon>
        <taxon>Eubacteriales</taxon>
        <taxon>Oscillospiraceae</taxon>
        <taxon>Faecousia</taxon>
    </lineage>
</organism>
<evidence type="ECO:0000313" key="8">
    <source>
        <dbReference type="Proteomes" id="UP000886796"/>
    </source>
</evidence>
<reference evidence="7" key="2">
    <citation type="journal article" date="2021" name="PeerJ">
        <title>Extensive microbial diversity within the chicken gut microbiome revealed by metagenomics and culture.</title>
        <authorList>
            <person name="Gilroy R."/>
            <person name="Ravi A."/>
            <person name="Getino M."/>
            <person name="Pursley I."/>
            <person name="Horton D.L."/>
            <person name="Alikhan N.F."/>
            <person name="Baker D."/>
            <person name="Gharbi K."/>
            <person name="Hall N."/>
            <person name="Watson M."/>
            <person name="Adriaenssens E.M."/>
            <person name="Foster-Nyarko E."/>
            <person name="Jarju S."/>
            <person name="Secka A."/>
            <person name="Antonio M."/>
            <person name="Oren A."/>
            <person name="Chaudhuri R.R."/>
            <person name="La Ragione R."/>
            <person name="Hildebrand F."/>
            <person name="Pallen M.J."/>
        </authorList>
    </citation>
    <scope>NUCLEOTIDE SEQUENCE</scope>
    <source>
        <strain evidence="7">13361</strain>
    </source>
</reference>
<dbReference type="AlphaFoldDB" id="A0A9D0Z1M4"/>
<dbReference type="GO" id="GO:0009247">
    <property type="term" value="P:glycolipid biosynthetic process"/>
    <property type="evidence" value="ECO:0007669"/>
    <property type="project" value="InterPro"/>
</dbReference>
<evidence type="ECO:0000259" key="5">
    <source>
        <dbReference type="Pfam" id="PF04101"/>
    </source>
</evidence>
<evidence type="ECO:0000256" key="1">
    <source>
        <dbReference type="ARBA" id="ARBA00004370"/>
    </source>
</evidence>
<dbReference type="Gene3D" id="3.40.50.2000">
    <property type="entry name" value="Glycogen Phosphorylase B"/>
    <property type="match status" value="1"/>
</dbReference>
<evidence type="ECO:0000259" key="6">
    <source>
        <dbReference type="Pfam" id="PF06925"/>
    </source>
</evidence>
<dbReference type="GO" id="GO:0016758">
    <property type="term" value="F:hexosyltransferase activity"/>
    <property type="evidence" value="ECO:0007669"/>
    <property type="project" value="InterPro"/>
</dbReference>
<dbReference type="InterPro" id="IPR050519">
    <property type="entry name" value="Glycosyltransf_28_UgtP"/>
</dbReference>
<evidence type="ECO:0000256" key="2">
    <source>
        <dbReference type="ARBA" id="ARBA00006962"/>
    </source>
</evidence>
<comment type="subcellular location">
    <subcellularLocation>
        <location evidence="1">Membrane</location>
    </subcellularLocation>
</comment>
<dbReference type="InterPro" id="IPR007235">
    <property type="entry name" value="Glyco_trans_28_C"/>
</dbReference>
<protein>
    <submittedName>
        <fullName evidence="7">Uncharacterized protein</fullName>
    </submittedName>
</protein>
<proteinExistence type="inferred from homology"/>
<evidence type="ECO:0000256" key="3">
    <source>
        <dbReference type="ARBA" id="ARBA00022676"/>
    </source>
</evidence>
<gene>
    <name evidence="7" type="ORF">IAB74_02385</name>
</gene>
<dbReference type="PANTHER" id="PTHR43025:SF3">
    <property type="entry name" value="MONOGALACTOSYLDIACYLGLYCEROL SYNTHASE 1, CHLOROPLASTIC"/>
    <property type="match status" value="1"/>
</dbReference>
<keyword evidence="4" id="KW-0808">Transferase</keyword>
<evidence type="ECO:0000313" key="7">
    <source>
        <dbReference type="EMBL" id="HIQ67343.1"/>
    </source>
</evidence>
<dbReference type="Pfam" id="PF04101">
    <property type="entry name" value="Glyco_tran_28_C"/>
    <property type="match status" value="1"/>
</dbReference>
<comment type="caution">
    <text evidence="7">The sequence shown here is derived from an EMBL/GenBank/DDBJ whole genome shotgun (WGS) entry which is preliminary data.</text>
</comment>
<dbReference type="SUPFAM" id="SSF53756">
    <property type="entry name" value="UDP-Glycosyltransferase/glycogen phosphorylase"/>
    <property type="match status" value="1"/>
</dbReference>
<dbReference type="Pfam" id="PF06925">
    <property type="entry name" value="MGDG_synth"/>
    <property type="match status" value="1"/>
</dbReference>
<dbReference type="InterPro" id="IPR009695">
    <property type="entry name" value="Diacylglyc_glucosyltr_N"/>
</dbReference>
<feature type="domain" description="Glycosyl transferase family 28 C-terminal" evidence="5">
    <location>
        <begin position="204"/>
        <end position="297"/>
    </location>
</feature>
<sequence length="380" mass="42308">MRILILSANTGEGHNSTAKALMEVFARQGVDCQMQDTLAYLTKGISKLIAGGHITIYRYCSKLFDITYRRMEKDMDPEEYSPIYEFLSLGTTKLYKAILQGDFDAILCVHSFSAMMMTKIRRRWGLKIPTYLLTTDYTCWPTSEQCDVDYYFLPSKDQAAAFIRAGHSRLQLIPTGIPVQQAFYQKEDKALVRQRLGLPQSGRVVLLMCGSMGCGPIEGIARALVEKLPKNAMVVAVCGSNQKLYHAMSQIQDPRLRVLGYTKNIPEYMDGADLIVTKPGGLSSTEAANKALPMVFLNTIGACETRNFDYFLARGYALGSSKPEEVVALAVQLASDTQKRQQMSEVLKKAFCVNSAQVIVDRMCKDGAAYRESQMVAAVR</sequence>
<keyword evidence="3" id="KW-0328">Glycosyltransferase</keyword>
<reference evidence="7" key="1">
    <citation type="submission" date="2020-10" db="EMBL/GenBank/DDBJ databases">
        <authorList>
            <person name="Gilroy R."/>
        </authorList>
    </citation>
    <scope>NUCLEOTIDE SEQUENCE</scope>
    <source>
        <strain evidence="7">13361</strain>
    </source>
</reference>
<dbReference type="PANTHER" id="PTHR43025">
    <property type="entry name" value="MONOGALACTOSYLDIACYLGLYCEROL SYNTHASE"/>
    <property type="match status" value="1"/>
</dbReference>
<dbReference type="EMBL" id="DVFK01000031">
    <property type="protein sequence ID" value="HIQ67343.1"/>
    <property type="molecule type" value="Genomic_DNA"/>
</dbReference>